<name>A0A8T8HW91_9PSEU</name>
<dbReference type="SUPFAM" id="SSF52266">
    <property type="entry name" value="SGNH hydrolase"/>
    <property type="match status" value="1"/>
</dbReference>
<dbReference type="Gene3D" id="3.40.50.1110">
    <property type="entry name" value="SGNH hydrolase"/>
    <property type="match status" value="1"/>
</dbReference>
<organism evidence="2 3">
    <name type="scientific">Saccharothrix algeriensis</name>
    <dbReference type="NCBI Taxonomy" id="173560"/>
    <lineage>
        <taxon>Bacteria</taxon>
        <taxon>Bacillati</taxon>
        <taxon>Actinomycetota</taxon>
        <taxon>Actinomycetes</taxon>
        <taxon>Pseudonocardiales</taxon>
        <taxon>Pseudonocardiaceae</taxon>
        <taxon>Saccharothrix</taxon>
    </lineage>
</organism>
<reference evidence="2" key="1">
    <citation type="submission" date="2021-04" db="EMBL/GenBank/DDBJ databases">
        <title>Saccharothrix algeriensis WGS.</title>
        <authorList>
            <person name="Stuskova K."/>
            <person name="Hakalova E."/>
            <person name="Tebbal A.B."/>
            <person name="Eichmeier A."/>
        </authorList>
    </citation>
    <scope>NUCLEOTIDE SEQUENCE</scope>
    <source>
        <strain evidence="2">NRRL B-24137</strain>
    </source>
</reference>
<dbReference type="EMBL" id="CP072788">
    <property type="protein sequence ID" value="QTR02865.1"/>
    <property type="molecule type" value="Genomic_DNA"/>
</dbReference>
<dbReference type="InterPro" id="IPR051532">
    <property type="entry name" value="Ester_Hydrolysis_Enzymes"/>
</dbReference>
<dbReference type="Proteomes" id="UP000671828">
    <property type="component" value="Chromosome"/>
</dbReference>
<feature type="non-terminal residue" evidence="2">
    <location>
        <position position="505"/>
    </location>
</feature>
<proteinExistence type="predicted"/>
<dbReference type="GO" id="GO:0004622">
    <property type="term" value="F:phosphatidylcholine lysophospholipase activity"/>
    <property type="evidence" value="ECO:0007669"/>
    <property type="project" value="TreeGrafter"/>
</dbReference>
<dbReference type="CDD" id="cd01833">
    <property type="entry name" value="XynB_like"/>
    <property type="match status" value="1"/>
</dbReference>
<feature type="domain" description="SGNH hydrolase-type esterase" evidence="1">
    <location>
        <begin position="336"/>
        <end position="504"/>
    </location>
</feature>
<dbReference type="PANTHER" id="PTHR30383">
    <property type="entry name" value="THIOESTERASE 1/PROTEASE 1/LYSOPHOSPHOLIPASE L1"/>
    <property type="match status" value="1"/>
</dbReference>
<dbReference type="Pfam" id="PF13472">
    <property type="entry name" value="Lipase_GDSL_2"/>
    <property type="match status" value="1"/>
</dbReference>
<evidence type="ECO:0000313" key="2">
    <source>
        <dbReference type="EMBL" id="QTR02865.1"/>
    </source>
</evidence>
<dbReference type="PANTHER" id="PTHR30383:SF5">
    <property type="entry name" value="SGNH HYDROLASE-TYPE ESTERASE DOMAIN-CONTAINING PROTEIN"/>
    <property type="match status" value="1"/>
</dbReference>
<gene>
    <name evidence="2" type="ORF">J7S33_28250</name>
</gene>
<sequence length="505" mass="51357">MRNRRSAIRSPLASVGVRPVRRPAAVVAVVAALLAGLLVGPGAGAAAAAEDAGCASFGSSFAMREIPLHSSGLRVGCARDAGVLDEHARSGDDLVAAIDFRFPESSDLLRQVMEQAVTSVRADIAEGHPLSEAMMLRIQRDSVGFSTPGSDVRFGGDIHVVGDSVVLTVPAGDIGTAGFWDGFWKKFLAGVAGIAAGAASTALCLLAFNVGAPAAGPVCGAVGGAMISGVAEMVGVAWDGKPIDKLAWGQAGGAAVGGAVGGAFLGAAANFLATGSRGLITSAQEAVRRYATIFTNWARPLEFIANLLDDGVARVVLETVERLARGIGGQLRVMPLGDSITYGFASSDGSGYLADFRGLAGAGGQVDLVGSQRSGPERLPNEGHSGWTIGQVAGITGAALAVNRPNVVLLHVGTNDMNNNVDPAGAPARLGSLIDEILRVEPGVTLVVSTIVPAADPATQRRIEAYNRAVPGVVAARRQAGEHVLLVEPNAVTTANLADGLHPDD</sequence>
<protein>
    <recommendedName>
        <fullName evidence="1">SGNH hydrolase-type esterase domain-containing protein</fullName>
    </recommendedName>
</protein>
<accession>A0A8T8HW91</accession>
<evidence type="ECO:0000313" key="3">
    <source>
        <dbReference type="Proteomes" id="UP000671828"/>
    </source>
</evidence>
<dbReference type="AlphaFoldDB" id="A0A8T8HW91"/>
<evidence type="ECO:0000259" key="1">
    <source>
        <dbReference type="Pfam" id="PF13472"/>
    </source>
</evidence>
<dbReference type="InterPro" id="IPR013830">
    <property type="entry name" value="SGNH_hydro"/>
</dbReference>
<dbReference type="InterPro" id="IPR036514">
    <property type="entry name" value="SGNH_hydro_sf"/>
</dbReference>